<feature type="transmembrane region" description="Helical" evidence="1">
    <location>
        <begin position="197"/>
        <end position="218"/>
    </location>
</feature>
<reference evidence="3" key="3">
    <citation type="journal article" date="2010" name="Science">
        <title>The genome of the Western clawed frog Xenopus tropicalis.</title>
        <authorList>
            <person name="Hellsten U."/>
            <person name="Harland R.M."/>
            <person name="Gilchrist M.J."/>
            <person name="Hendrix D."/>
            <person name="Jurka J."/>
            <person name="Kapitonov V."/>
            <person name="Ovcharenko I."/>
            <person name="Putnam N.H."/>
            <person name="Shu S."/>
            <person name="Taher L."/>
            <person name="Blitz I.L."/>
            <person name="Blumberg B."/>
            <person name="Dichmann D.S."/>
            <person name="Dubchak I."/>
            <person name="Amaya E."/>
            <person name="Detter J.C."/>
            <person name="Fletcher R."/>
            <person name="Gerhard D.S."/>
            <person name="Goodstein D."/>
            <person name="Graves T."/>
            <person name="Grigoriev I.V."/>
            <person name="Grimwood J."/>
            <person name="Kawashima T."/>
            <person name="Lindquist E."/>
            <person name="Lucas S.M."/>
            <person name="Mead P.E."/>
            <person name="Mitros T."/>
            <person name="Ogino H."/>
            <person name="Ohta Y."/>
            <person name="Poliakov A.V."/>
            <person name="Pollet N."/>
            <person name="Robert J."/>
            <person name="Salamov A."/>
            <person name="Sater A.K."/>
            <person name="Schmutz J."/>
            <person name="Terry A."/>
            <person name="Vize P.D."/>
            <person name="Warren W.C."/>
            <person name="Wells D."/>
            <person name="Wills A."/>
            <person name="Wilson R.K."/>
            <person name="Zimmerman L.B."/>
            <person name="Zorn A.M."/>
            <person name="Grainger R."/>
            <person name="Grammer T."/>
            <person name="Khokha M.K."/>
            <person name="Richardson P.M."/>
            <person name="Rokhsar D.S."/>
        </authorList>
    </citation>
    <scope>NUCLEOTIDE SEQUENCE [LARGE SCALE GENOMIC DNA]</scope>
    <source>
        <strain evidence="3">Nigerian</strain>
    </source>
</reference>
<evidence type="ECO:0000313" key="3">
    <source>
        <dbReference type="Ensembl" id="ENSXETP00000031789"/>
    </source>
</evidence>
<feature type="transmembrane region" description="Helical" evidence="1">
    <location>
        <begin position="224"/>
        <end position="244"/>
    </location>
</feature>
<dbReference type="RefSeq" id="XP_017947679.1">
    <property type="nucleotide sequence ID" value="XM_018092190.2"/>
</dbReference>
<keyword evidence="4" id="KW-1185">Reference proteome</keyword>
<feature type="transmembrane region" description="Helical" evidence="1">
    <location>
        <begin position="143"/>
        <end position="163"/>
    </location>
</feature>
<dbReference type="PaxDb" id="8364-ENSXETP00000020661"/>
<dbReference type="EMBL" id="BC121460">
    <property type="protein sequence ID" value="AAI21461.1"/>
    <property type="molecule type" value="mRNA"/>
</dbReference>
<protein>
    <submittedName>
        <fullName evidence="2 3">Megalencephalic leukoencephalopathy with subcortical cysts 1</fullName>
    </submittedName>
    <submittedName>
        <fullName evidence="5 6">Membrane protein MLC1</fullName>
    </submittedName>
</protein>
<dbReference type="GO" id="GO:0005783">
    <property type="term" value="C:endoplasmic reticulum"/>
    <property type="evidence" value="ECO:0000318"/>
    <property type="project" value="GO_Central"/>
</dbReference>
<reference evidence="3" key="4">
    <citation type="submission" date="2011-06" db="UniProtKB">
        <authorList>
            <consortium name="Ensembl"/>
        </authorList>
    </citation>
    <scope>IDENTIFICATION</scope>
</reference>
<evidence type="ECO:0000313" key="4">
    <source>
        <dbReference type="Proteomes" id="UP000008143"/>
    </source>
</evidence>
<keyword evidence="1" id="KW-0812">Transmembrane</keyword>
<name>Q0V9N2_XENTR</name>
<dbReference type="PANTHER" id="PTHR17597:SF0">
    <property type="entry name" value="MEMBRANE PROTEIN MLC1"/>
    <property type="match status" value="1"/>
</dbReference>
<dbReference type="Xenbase" id="XB-GENE-976258">
    <property type="gene designation" value="mlc1"/>
</dbReference>
<dbReference type="Ensembl" id="ENSXETT00000031789">
    <property type="protein sequence ID" value="ENSXETP00000031789"/>
    <property type="gene ID" value="ENSXETG00000014530"/>
</dbReference>
<dbReference type="GO" id="GO:0031410">
    <property type="term" value="C:cytoplasmic vesicle"/>
    <property type="evidence" value="ECO:0000318"/>
    <property type="project" value="GO_Central"/>
</dbReference>
<evidence type="ECO:0000313" key="5">
    <source>
        <dbReference type="RefSeq" id="NP_001072921.1"/>
    </source>
</evidence>
<dbReference type="GeneTree" id="ENSGT00390000015442"/>
<dbReference type="ExpressionAtlas" id="Q0V9N2">
    <property type="expression patterns" value="baseline"/>
</dbReference>
<evidence type="ECO:0000256" key="1">
    <source>
        <dbReference type="SAM" id="Phobius"/>
    </source>
</evidence>
<accession>F7BCI8</accession>
<dbReference type="GeneID" id="780383"/>
<dbReference type="PaxDb" id="8364-ENSXETP00000060595"/>
<dbReference type="OMA" id="KAWRAVM"/>
<dbReference type="AlphaFoldDB" id="Q0V9N2"/>
<feature type="transmembrane region" description="Helical" evidence="1">
    <location>
        <begin position="53"/>
        <end position="77"/>
    </location>
</feature>
<reference evidence="5 6" key="5">
    <citation type="submission" date="2025-04" db="UniProtKB">
        <authorList>
            <consortium name="RefSeq"/>
        </authorList>
    </citation>
    <scope>IDENTIFICATION</scope>
    <source>
        <strain evidence="6">Nigerian</strain>
        <tissue evidence="6">Liver and blood</tissue>
    </source>
</reference>
<feature type="transmembrane region" description="Helical" evidence="1">
    <location>
        <begin position="256"/>
        <end position="282"/>
    </location>
</feature>
<reference evidence="2" key="2">
    <citation type="submission" date="2006-08" db="EMBL/GenBank/DDBJ databases">
        <authorList>
            <consortium name="NIH - Xenopus Gene Collection (XGC) project"/>
        </authorList>
    </citation>
    <scope>NUCLEOTIDE SEQUENCE [LARGE SCALE MRNA]</scope>
    <source>
        <tissue evidence="2">Brain</tissue>
    </source>
</reference>
<keyword evidence="1" id="KW-0472">Membrane</keyword>
<dbReference type="CTD" id="23209"/>
<dbReference type="PANTHER" id="PTHR17597">
    <property type="entry name" value="MEMBRANE PROTEIN MLC1"/>
    <property type="match status" value="1"/>
</dbReference>
<reference evidence="5" key="1">
    <citation type="journal article" date="2002" name="Dev. Dyn.">
        <title>Genetic and genomic tools for Xenopus research: The NIH Xenopus initiative.</title>
        <authorList>
            <person name="Klein S.L."/>
            <person name="Strausberg R.L."/>
            <person name="Wagner L."/>
            <person name="Pontius J."/>
            <person name="Clifton S.W."/>
            <person name="Richardson P."/>
        </authorList>
    </citation>
    <scope>NUCLEOTIDE SEQUENCE</scope>
</reference>
<feature type="transmembrane region" description="Helical" evidence="1">
    <location>
        <begin position="114"/>
        <end position="131"/>
    </location>
</feature>
<dbReference type="Proteomes" id="UP000008143">
    <property type="component" value="Chromosome 3"/>
</dbReference>
<evidence type="ECO:0000313" key="6">
    <source>
        <dbReference type="RefSeq" id="XP_017947679.1"/>
    </source>
</evidence>
<accession>Q0V9N2</accession>
<dbReference type="DNASU" id="780383"/>
<keyword evidence="1" id="KW-1133">Transmembrane helix</keyword>
<dbReference type="STRING" id="8364.ENSXETP00000009672"/>
<dbReference type="OrthoDB" id="8806209at2759"/>
<gene>
    <name evidence="2 3 5 6 7" type="primary">mlc1</name>
    <name evidence="5 6" type="synonym">lvm</name>
    <name evidence="5 6" type="synonym">mlc</name>
    <name evidence="5 6" type="synonym">mlc1-3</name>
</gene>
<dbReference type="InterPro" id="IPR033280">
    <property type="entry name" value="Membrane_MLC1"/>
</dbReference>
<dbReference type="AGR" id="Xenbase:XB-GENE-976258"/>
<organism evidence="2">
    <name type="scientific">Xenopus tropicalis</name>
    <name type="common">Western clawed frog</name>
    <name type="synonym">Silurana tropicalis</name>
    <dbReference type="NCBI Taxonomy" id="8364"/>
    <lineage>
        <taxon>Eukaryota</taxon>
        <taxon>Metazoa</taxon>
        <taxon>Chordata</taxon>
        <taxon>Craniata</taxon>
        <taxon>Vertebrata</taxon>
        <taxon>Euteleostomi</taxon>
        <taxon>Amphibia</taxon>
        <taxon>Batrachia</taxon>
        <taxon>Anura</taxon>
        <taxon>Pipoidea</taxon>
        <taxon>Pipidae</taxon>
        <taxon>Xenopodinae</taxon>
        <taxon>Xenopus</taxon>
        <taxon>Silurana</taxon>
    </lineage>
</organism>
<dbReference type="GO" id="GO:0047484">
    <property type="term" value="P:regulation of response to osmotic stress"/>
    <property type="evidence" value="ECO:0000318"/>
    <property type="project" value="GO_Central"/>
</dbReference>
<dbReference type="KEGG" id="xtr:780383"/>
<proteinExistence type="evidence at transcript level"/>
<dbReference type="GO" id="GO:0005886">
    <property type="term" value="C:plasma membrane"/>
    <property type="evidence" value="ECO:0000318"/>
    <property type="project" value="GO_Central"/>
</dbReference>
<dbReference type="RefSeq" id="NP_001072921.1">
    <property type="nucleotide sequence ID" value="NM_001079453.1"/>
</dbReference>
<feature type="transmembrane region" description="Helical" evidence="1">
    <location>
        <begin position="302"/>
        <end position="323"/>
    </location>
</feature>
<evidence type="ECO:0000313" key="2">
    <source>
        <dbReference type="EMBL" id="AAI21461.1"/>
    </source>
</evidence>
<dbReference type="Bgee" id="ENSXETG00000014530">
    <property type="expression patterns" value="Expressed in mesonephros and 5 other cell types or tissues"/>
</dbReference>
<evidence type="ECO:0000313" key="7">
    <source>
        <dbReference type="Xenbase" id="XB-GENE-976258"/>
    </source>
</evidence>
<sequence>MTREEGLIEEYGYDRMATLELGKQDKKNRHTDLKSSDIQLHERLKPCTGYKMWMFSLLMGSCLIATSGFSLYLGNVFPSEMDYLRCAAGSCLPSAVVHFAVLKNKVNVMYHYQILFVSTFSITTTCLIWFGCKLAINPTAININFNLILLILMEILMATTVIISARSNVDCCKVQRGMAYGSCLKQIKFPSRLMKSYSIVEVIVGVCAVFGGVIALNFDALLHSLYLYVSIFWVLAACFPNAVVSHIAAEYPTKCLVEGLIVTSSITSPLLFATSAFLSFSIIRTIDIFRIYPAIVTHFHDIVLFLLMLILLVQALLTNITIIQCVHYKTLMRIDDLSWNMSQVDKMDYRNNDVSNNTLREFDKDKAWKAVVVQMTQ</sequence>